<evidence type="ECO:0000256" key="2">
    <source>
        <dbReference type="PROSITE-ProRule" id="PRU00335"/>
    </source>
</evidence>
<dbReference type="Proteomes" id="UP000321723">
    <property type="component" value="Unassembled WGS sequence"/>
</dbReference>
<reference evidence="4 6" key="1">
    <citation type="submission" date="2019-07" db="EMBL/GenBank/DDBJ databases">
        <title>Whole genome shotgun sequence of Cellulomonas hominis NBRC 16055.</title>
        <authorList>
            <person name="Hosoyama A."/>
            <person name="Uohara A."/>
            <person name="Ohji S."/>
            <person name="Ichikawa N."/>
        </authorList>
    </citation>
    <scope>NUCLEOTIDE SEQUENCE [LARGE SCALE GENOMIC DNA]</scope>
    <source>
        <strain evidence="4 6">NBRC 16055</strain>
    </source>
</reference>
<organism evidence="4 6">
    <name type="scientific">Cellulomonas hominis</name>
    <dbReference type="NCBI Taxonomy" id="156981"/>
    <lineage>
        <taxon>Bacteria</taxon>
        <taxon>Bacillati</taxon>
        <taxon>Actinomycetota</taxon>
        <taxon>Actinomycetes</taxon>
        <taxon>Micrococcales</taxon>
        <taxon>Cellulomonadaceae</taxon>
        <taxon>Cellulomonas</taxon>
    </lineage>
</organism>
<dbReference type="Proteomes" id="UP000564629">
    <property type="component" value="Unassembled WGS sequence"/>
</dbReference>
<evidence type="ECO:0000313" key="6">
    <source>
        <dbReference type="Proteomes" id="UP000321723"/>
    </source>
</evidence>
<protein>
    <submittedName>
        <fullName evidence="5">DNA-binding transcriptional regulator YbjK</fullName>
    </submittedName>
</protein>
<evidence type="ECO:0000313" key="7">
    <source>
        <dbReference type="Proteomes" id="UP000564629"/>
    </source>
</evidence>
<feature type="domain" description="HTH tetR-type" evidence="3">
    <location>
        <begin position="12"/>
        <end position="72"/>
    </location>
</feature>
<dbReference type="Gene3D" id="1.10.357.10">
    <property type="entry name" value="Tetracycline Repressor, domain 2"/>
    <property type="match status" value="1"/>
</dbReference>
<comment type="caution">
    <text evidence="4">The sequence shown here is derived from an EMBL/GenBank/DDBJ whole genome shotgun (WGS) entry which is preliminary data.</text>
</comment>
<keyword evidence="1 2" id="KW-0238">DNA-binding</keyword>
<evidence type="ECO:0000313" key="5">
    <source>
        <dbReference type="EMBL" id="MBB5472380.1"/>
    </source>
</evidence>
<dbReference type="Pfam" id="PF17940">
    <property type="entry name" value="TetR_C_31"/>
    <property type="match status" value="1"/>
</dbReference>
<dbReference type="GO" id="GO:0003677">
    <property type="term" value="F:DNA binding"/>
    <property type="evidence" value="ECO:0007669"/>
    <property type="project" value="UniProtKB-UniRule"/>
</dbReference>
<dbReference type="PROSITE" id="PS50977">
    <property type="entry name" value="HTH_TETR_2"/>
    <property type="match status" value="1"/>
</dbReference>
<dbReference type="InterPro" id="IPR001647">
    <property type="entry name" value="HTH_TetR"/>
</dbReference>
<evidence type="ECO:0000313" key="4">
    <source>
        <dbReference type="EMBL" id="GEL45682.1"/>
    </source>
</evidence>
<sequence length="201" mass="19640">MAEGPARTAKGDRRRAELARAAADVVRAEGPAALSHRAVAARAGLSLSATTYYYAGLDELAAAAGAALMDAWVAHAGDVLGRAASGGAADPAAVVVEAVLPPGDDAAVRAHYEQLLAAGRVPALAAALGSGRARLDAVLADLLRALGADGVGVPVALALVDGAVVAAVSEGRPVRATARDLLAAALPALHAAAGDAGDAVR</sequence>
<dbReference type="AlphaFoldDB" id="A0A511F8W0"/>
<dbReference type="InterPro" id="IPR041583">
    <property type="entry name" value="TetR_C_31"/>
</dbReference>
<dbReference type="InterPro" id="IPR009057">
    <property type="entry name" value="Homeodomain-like_sf"/>
</dbReference>
<accession>A0A511F8W0</accession>
<proteinExistence type="predicted"/>
<evidence type="ECO:0000259" key="3">
    <source>
        <dbReference type="PROSITE" id="PS50977"/>
    </source>
</evidence>
<evidence type="ECO:0000256" key="1">
    <source>
        <dbReference type="ARBA" id="ARBA00023125"/>
    </source>
</evidence>
<keyword evidence="6" id="KW-1185">Reference proteome</keyword>
<dbReference type="RefSeq" id="WP_146833899.1">
    <property type="nucleotide sequence ID" value="NZ_BJVQ01000006.1"/>
</dbReference>
<feature type="DNA-binding region" description="H-T-H motif" evidence="2">
    <location>
        <begin position="35"/>
        <end position="54"/>
    </location>
</feature>
<name>A0A511F8W0_9CELL</name>
<dbReference type="EMBL" id="BJVQ01000006">
    <property type="protein sequence ID" value="GEL45682.1"/>
    <property type="molecule type" value="Genomic_DNA"/>
</dbReference>
<reference evidence="5 7" key="2">
    <citation type="submission" date="2020-08" db="EMBL/GenBank/DDBJ databases">
        <title>Sequencing the genomes of 1000 actinobacteria strains.</title>
        <authorList>
            <person name="Klenk H.-P."/>
        </authorList>
    </citation>
    <scope>NUCLEOTIDE SEQUENCE [LARGE SCALE GENOMIC DNA]</scope>
    <source>
        <strain evidence="5 7">DSM 9581</strain>
    </source>
</reference>
<gene>
    <name evidence="4" type="ORF">CHO01_07980</name>
    <name evidence="5" type="ORF">HNR08_001116</name>
</gene>
<dbReference type="SUPFAM" id="SSF46689">
    <property type="entry name" value="Homeodomain-like"/>
    <property type="match status" value="1"/>
</dbReference>
<dbReference type="EMBL" id="JACHDN010000001">
    <property type="protein sequence ID" value="MBB5472380.1"/>
    <property type="molecule type" value="Genomic_DNA"/>
</dbReference>